<protein>
    <submittedName>
        <fullName evidence="2">Uncharacterized protein</fullName>
    </submittedName>
</protein>
<evidence type="ECO:0000313" key="2">
    <source>
        <dbReference type="EMBL" id="CAE0357369.1"/>
    </source>
</evidence>
<dbReference type="EMBL" id="HBII01038364">
    <property type="protein sequence ID" value="CAE0357369.1"/>
    <property type="molecule type" value="Transcribed_RNA"/>
</dbReference>
<feature type="region of interest" description="Disordered" evidence="1">
    <location>
        <begin position="219"/>
        <end position="242"/>
    </location>
</feature>
<dbReference type="AlphaFoldDB" id="A0A7S3JK48"/>
<feature type="compositionally biased region" description="Basic and acidic residues" evidence="1">
    <location>
        <begin position="231"/>
        <end position="242"/>
    </location>
</feature>
<gene>
    <name evidence="2" type="ORF">EHAR0213_LOCUS16288</name>
</gene>
<organism evidence="2">
    <name type="scientific">Euplotes harpa</name>
    <dbReference type="NCBI Taxonomy" id="151035"/>
    <lineage>
        <taxon>Eukaryota</taxon>
        <taxon>Sar</taxon>
        <taxon>Alveolata</taxon>
        <taxon>Ciliophora</taxon>
        <taxon>Intramacronucleata</taxon>
        <taxon>Spirotrichea</taxon>
        <taxon>Hypotrichia</taxon>
        <taxon>Euplotida</taxon>
        <taxon>Euplotidae</taxon>
        <taxon>Euplotes</taxon>
    </lineage>
</organism>
<dbReference type="PANTHER" id="PTHR35397">
    <property type="entry name" value="C2 DOMAIN-CONTAINING PROTEIN-RELATED"/>
    <property type="match status" value="1"/>
</dbReference>
<dbReference type="Pfam" id="PF08578">
    <property type="entry name" value="DUF1765"/>
    <property type="match status" value="1"/>
</dbReference>
<dbReference type="PANTHER" id="PTHR35397:SF1">
    <property type="entry name" value="ARMADILLO-LIKE HELICAL DOMAIN-CONTAINING PROTEIN"/>
    <property type="match status" value="1"/>
</dbReference>
<dbReference type="InterPro" id="IPR013887">
    <property type="entry name" value="UPF0592"/>
</dbReference>
<feature type="compositionally biased region" description="Acidic residues" evidence="1">
    <location>
        <begin position="221"/>
        <end position="230"/>
    </location>
</feature>
<sequence length="313" mass="36208">MNKFGNKFPSNFDFNFFFNGIDILIDYEHSVSTPKTLWLIYKTFHIFPLQEQLVIAEKLLKTKTGILFYTWSWNTRFVFNKIFFYQLYKVFIKDDDQSSQEESKKDADAYNKQKGMDNPRRNTEGSLSQFQSKQEAPTDDGELGLPQGIPWNNLALLEFNEVNKNSESVGGLTITASNARMKQFQRLVKSITSIIKNFNEEVNALIKADKKGKDLNTLYESSDEEDSDNSEESKETEPDVKRTGNELLVHLVKSVPKANRIYIKQAIKDFVEERKEYKEWLNSDANKTKLPDFPLPVPVDETEAPIKPPGMDW</sequence>
<feature type="region of interest" description="Disordered" evidence="1">
    <location>
        <begin position="102"/>
        <end position="144"/>
    </location>
</feature>
<accession>A0A7S3JK48</accession>
<proteinExistence type="predicted"/>
<feature type="compositionally biased region" description="Polar residues" evidence="1">
    <location>
        <begin position="124"/>
        <end position="135"/>
    </location>
</feature>
<name>A0A7S3JK48_9SPIT</name>
<reference evidence="2" key="1">
    <citation type="submission" date="2021-01" db="EMBL/GenBank/DDBJ databases">
        <authorList>
            <person name="Corre E."/>
            <person name="Pelletier E."/>
            <person name="Niang G."/>
            <person name="Scheremetjew M."/>
            <person name="Finn R."/>
            <person name="Kale V."/>
            <person name="Holt S."/>
            <person name="Cochrane G."/>
            <person name="Meng A."/>
            <person name="Brown T."/>
            <person name="Cohen L."/>
        </authorList>
    </citation>
    <scope>NUCLEOTIDE SEQUENCE</scope>
    <source>
        <strain evidence="2">FSP1.4</strain>
    </source>
</reference>
<evidence type="ECO:0000256" key="1">
    <source>
        <dbReference type="SAM" id="MobiDB-lite"/>
    </source>
</evidence>
<feature type="compositionally biased region" description="Basic and acidic residues" evidence="1">
    <location>
        <begin position="102"/>
        <end position="123"/>
    </location>
</feature>
<feature type="region of interest" description="Disordered" evidence="1">
    <location>
        <begin position="291"/>
        <end position="313"/>
    </location>
</feature>